<gene>
    <name evidence="1" type="ORF">ILEXP_LOCUS52738</name>
</gene>
<dbReference type="Proteomes" id="UP001642360">
    <property type="component" value="Unassembled WGS sequence"/>
</dbReference>
<dbReference type="EMBL" id="CAUOFW020008390">
    <property type="protein sequence ID" value="CAK9182531.1"/>
    <property type="molecule type" value="Genomic_DNA"/>
</dbReference>
<keyword evidence="2" id="KW-1185">Reference proteome</keyword>
<reference evidence="1 2" key="1">
    <citation type="submission" date="2024-02" db="EMBL/GenBank/DDBJ databases">
        <authorList>
            <person name="Vignale AGUSTIN F."/>
            <person name="Sosa J E."/>
            <person name="Modenutti C."/>
        </authorList>
    </citation>
    <scope>NUCLEOTIDE SEQUENCE [LARGE SCALE GENOMIC DNA]</scope>
</reference>
<sequence length="104" mass="11694">MAPLIEENISAFEATYGILDDVKLRVAKPNEALPFLRVRKIGEVSQSDLFVGFEVGVFHSVPRDDSTIMDLNVMRIARGVILPPNLIVIENMTTRLLEIPSSRW</sequence>
<evidence type="ECO:0000313" key="2">
    <source>
        <dbReference type="Proteomes" id="UP001642360"/>
    </source>
</evidence>
<accession>A0ABC8UN88</accession>
<protein>
    <submittedName>
        <fullName evidence="1">Uncharacterized protein</fullName>
    </submittedName>
</protein>
<comment type="caution">
    <text evidence="1">The sequence shown here is derived from an EMBL/GenBank/DDBJ whole genome shotgun (WGS) entry which is preliminary data.</text>
</comment>
<organism evidence="1 2">
    <name type="scientific">Ilex paraguariensis</name>
    <name type="common">yerba mate</name>
    <dbReference type="NCBI Taxonomy" id="185542"/>
    <lineage>
        <taxon>Eukaryota</taxon>
        <taxon>Viridiplantae</taxon>
        <taxon>Streptophyta</taxon>
        <taxon>Embryophyta</taxon>
        <taxon>Tracheophyta</taxon>
        <taxon>Spermatophyta</taxon>
        <taxon>Magnoliopsida</taxon>
        <taxon>eudicotyledons</taxon>
        <taxon>Gunneridae</taxon>
        <taxon>Pentapetalae</taxon>
        <taxon>asterids</taxon>
        <taxon>campanulids</taxon>
        <taxon>Aquifoliales</taxon>
        <taxon>Aquifoliaceae</taxon>
        <taxon>Ilex</taxon>
    </lineage>
</organism>
<evidence type="ECO:0000313" key="1">
    <source>
        <dbReference type="EMBL" id="CAK9182531.1"/>
    </source>
</evidence>
<proteinExistence type="predicted"/>
<dbReference type="AlphaFoldDB" id="A0ABC8UN88"/>
<name>A0ABC8UN88_9AQUA</name>